<dbReference type="AlphaFoldDB" id="A0A9P6NPS8"/>
<sequence>MMSLHPISRWLSQISTSNAIISSHLPLSFVFHISLNILSSQDAVSHSRVVVVGRSKAAFDELIDSEADAQLANLGSQPALFQLLERLEFCFCDGLSQLVNMLQALAHLHAQPQPTIDHQYTIPPARPPAPIAALILIDPCSYLAWAGSPSSSASSSPLIMPSHPFHLFSFF</sequence>
<comment type="caution">
    <text evidence="1">The sequence shown here is derived from an EMBL/GenBank/DDBJ whole genome shotgun (WGS) entry which is preliminary data.</text>
</comment>
<keyword evidence="2" id="KW-1185">Reference proteome</keyword>
<name>A0A9P6NPS8_9BASI</name>
<gene>
    <name evidence="1" type="ORF">CROQUDRAFT_471366</name>
</gene>
<proteinExistence type="predicted"/>
<reference evidence="1" key="1">
    <citation type="submission" date="2013-11" db="EMBL/GenBank/DDBJ databases">
        <title>Genome sequence of the fusiform rust pathogen reveals effectors for host alternation and coevolution with pine.</title>
        <authorList>
            <consortium name="DOE Joint Genome Institute"/>
            <person name="Smith K."/>
            <person name="Pendleton A."/>
            <person name="Kubisiak T."/>
            <person name="Anderson C."/>
            <person name="Salamov A."/>
            <person name="Aerts A."/>
            <person name="Riley R."/>
            <person name="Clum A."/>
            <person name="Lindquist E."/>
            <person name="Ence D."/>
            <person name="Campbell M."/>
            <person name="Kronenberg Z."/>
            <person name="Feau N."/>
            <person name="Dhillon B."/>
            <person name="Hamelin R."/>
            <person name="Burleigh J."/>
            <person name="Smith J."/>
            <person name="Yandell M."/>
            <person name="Nelson C."/>
            <person name="Grigoriev I."/>
            <person name="Davis J."/>
        </authorList>
    </citation>
    <scope>NUCLEOTIDE SEQUENCE</scope>
    <source>
        <strain evidence="1">G11</strain>
    </source>
</reference>
<protein>
    <submittedName>
        <fullName evidence="1">Uncharacterized protein</fullName>
    </submittedName>
</protein>
<dbReference type="EMBL" id="MU167248">
    <property type="protein sequence ID" value="KAG0147380.1"/>
    <property type="molecule type" value="Genomic_DNA"/>
</dbReference>
<evidence type="ECO:0000313" key="1">
    <source>
        <dbReference type="EMBL" id="KAG0147380.1"/>
    </source>
</evidence>
<dbReference type="OrthoDB" id="2507768at2759"/>
<accession>A0A9P6NPS8</accession>
<evidence type="ECO:0000313" key="2">
    <source>
        <dbReference type="Proteomes" id="UP000886653"/>
    </source>
</evidence>
<dbReference type="Proteomes" id="UP000886653">
    <property type="component" value="Unassembled WGS sequence"/>
</dbReference>
<organism evidence="1 2">
    <name type="scientific">Cronartium quercuum f. sp. fusiforme G11</name>
    <dbReference type="NCBI Taxonomy" id="708437"/>
    <lineage>
        <taxon>Eukaryota</taxon>
        <taxon>Fungi</taxon>
        <taxon>Dikarya</taxon>
        <taxon>Basidiomycota</taxon>
        <taxon>Pucciniomycotina</taxon>
        <taxon>Pucciniomycetes</taxon>
        <taxon>Pucciniales</taxon>
        <taxon>Coleosporiaceae</taxon>
        <taxon>Cronartium</taxon>
    </lineage>
</organism>